<accession>A0AAQ4D8H5</accession>
<name>A0AAQ4D8H5_AMBAM</name>
<keyword evidence="2" id="KW-1185">Reference proteome</keyword>
<sequence>MVLAKVFDALNHTTCLRRLSVVTSRLTLNTAQSLSALVAQCKRCLIELHIVSVGPIPDAVLGVLHEMVIRNVFLSRISVGGSAWDDAVRASVAIDDAKMHNQRLLNKAARFVMRLDGMPEALPDHNCAAAFDEMCGAASLRYHLVALSGKSEAQVSLNVKRARRYLLENFMVLAGVVHAAVVCNAGVGTTQLDALNGDCWCAIAQYLKLSDVIR</sequence>
<organism evidence="1 2">
    <name type="scientific">Amblyomma americanum</name>
    <name type="common">Lone star tick</name>
    <dbReference type="NCBI Taxonomy" id="6943"/>
    <lineage>
        <taxon>Eukaryota</taxon>
        <taxon>Metazoa</taxon>
        <taxon>Ecdysozoa</taxon>
        <taxon>Arthropoda</taxon>
        <taxon>Chelicerata</taxon>
        <taxon>Arachnida</taxon>
        <taxon>Acari</taxon>
        <taxon>Parasitiformes</taxon>
        <taxon>Ixodida</taxon>
        <taxon>Ixodoidea</taxon>
        <taxon>Ixodidae</taxon>
        <taxon>Amblyomminae</taxon>
        <taxon>Amblyomma</taxon>
    </lineage>
</organism>
<dbReference type="EMBL" id="JARKHS020033721">
    <property type="protein sequence ID" value="KAK8758765.1"/>
    <property type="molecule type" value="Genomic_DNA"/>
</dbReference>
<proteinExistence type="predicted"/>
<dbReference type="AlphaFoldDB" id="A0AAQ4D8H5"/>
<dbReference type="Proteomes" id="UP001321473">
    <property type="component" value="Unassembled WGS sequence"/>
</dbReference>
<protein>
    <submittedName>
        <fullName evidence="1">Uncharacterized protein</fullName>
    </submittedName>
</protein>
<comment type="caution">
    <text evidence="1">The sequence shown here is derived from an EMBL/GenBank/DDBJ whole genome shotgun (WGS) entry which is preliminary data.</text>
</comment>
<gene>
    <name evidence="1" type="ORF">V5799_003603</name>
</gene>
<reference evidence="1 2" key="1">
    <citation type="journal article" date="2023" name="Arcadia Sci">
        <title>De novo assembly of a long-read Amblyomma americanum tick genome.</title>
        <authorList>
            <person name="Chou S."/>
            <person name="Poskanzer K.E."/>
            <person name="Rollins M."/>
            <person name="Thuy-Boun P.S."/>
        </authorList>
    </citation>
    <scope>NUCLEOTIDE SEQUENCE [LARGE SCALE GENOMIC DNA]</scope>
    <source>
        <strain evidence="1">F_SG_1</strain>
        <tissue evidence="1">Salivary glands</tissue>
    </source>
</reference>
<evidence type="ECO:0000313" key="1">
    <source>
        <dbReference type="EMBL" id="KAK8758765.1"/>
    </source>
</evidence>
<evidence type="ECO:0000313" key="2">
    <source>
        <dbReference type="Proteomes" id="UP001321473"/>
    </source>
</evidence>